<evidence type="ECO:0000313" key="1">
    <source>
        <dbReference type="EMBL" id="AFN83627.1"/>
    </source>
</evidence>
<organism evidence="1 2">
    <name type="scientific">Encephalitozoon romaleae (strain SJ-2008)</name>
    <name type="common">Microsporidian parasite</name>
    <dbReference type="NCBI Taxonomy" id="1178016"/>
    <lineage>
        <taxon>Eukaryota</taxon>
        <taxon>Fungi</taxon>
        <taxon>Fungi incertae sedis</taxon>
        <taxon>Microsporidia</taxon>
        <taxon>Unikaryonidae</taxon>
        <taxon>Encephalitozoon</taxon>
    </lineage>
</organism>
<dbReference type="VEuPathDB" id="MicrosporidiaDB:EROM_090090"/>
<dbReference type="OrthoDB" id="2194038at2759"/>
<gene>
    <name evidence="1" type="ordered locus">EROM_090090</name>
</gene>
<dbReference type="EMBL" id="CP003526">
    <property type="protein sequence ID" value="AFN83627.1"/>
    <property type="molecule type" value="Genomic_DNA"/>
</dbReference>
<evidence type="ECO:0000313" key="2">
    <source>
        <dbReference type="Proteomes" id="UP000010094"/>
    </source>
</evidence>
<keyword evidence="2" id="KW-1185">Reference proteome</keyword>
<dbReference type="GeneID" id="20521948"/>
<reference evidence="1" key="1">
    <citation type="journal article" date="2012" name="Proc. Natl. Acad. Sci. U.S.A.">
        <title>Gain and loss of multiple functionally related, horizontally transferred genes in the reduced genomes of two microsporidian parasites.</title>
        <authorList>
            <person name="Pombert J.-F."/>
            <person name="Selman M."/>
            <person name="Burki F."/>
            <person name="Bardell F.T."/>
            <person name="Farinelli L."/>
            <person name="Solter L.F."/>
            <person name="Whitman D.W."/>
            <person name="Weiss L.M."/>
            <person name="Corradi N."/>
            <person name="Keeling P.J."/>
        </authorList>
    </citation>
    <scope>NUCLEOTIDE SEQUENCE [LARGE SCALE GENOMIC DNA]</scope>
    <source>
        <strain evidence="1">SJ-2008</strain>
    </source>
</reference>
<accession>I7AT70</accession>
<dbReference type="RefSeq" id="XP_009265124.1">
    <property type="nucleotide sequence ID" value="XM_009266849.1"/>
</dbReference>
<dbReference type="KEGG" id="ero:EROM_090090"/>
<sequence>MGLSFPSGHVEGLKDSLRKRVEEKKRSAEIYKDFVKRMYELENELDFISAEDQKSMVESTKRRRRSTTLDVDEILYTAVDETAKDLRRILGGEKDLDVFIENNALNIKGCVFTKGDKIKARIKREEFVGAIVSIGEEDIVLKTKEYKRLKILLDDIRSTKSSIMPINEIRR</sequence>
<dbReference type="Proteomes" id="UP000010094">
    <property type="component" value="Chromosome IXa"/>
</dbReference>
<dbReference type="AlphaFoldDB" id="I7AT70"/>
<dbReference type="HOGENOM" id="CLU_1579007_0_0_1"/>
<name>I7AT70_ENCRO</name>
<proteinExistence type="predicted"/>
<protein>
    <submittedName>
        <fullName evidence="1">Uncharacterized protein</fullName>
    </submittedName>
</protein>